<evidence type="ECO:0000256" key="4">
    <source>
        <dbReference type="ARBA" id="ARBA00022475"/>
    </source>
</evidence>
<dbReference type="Pfam" id="PF10613">
    <property type="entry name" value="Lig_chan-Glu_bd"/>
    <property type="match status" value="1"/>
</dbReference>
<dbReference type="InterPro" id="IPR001320">
    <property type="entry name" value="Iontro_rcpt_C"/>
</dbReference>
<evidence type="ECO:0000256" key="8">
    <source>
        <dbReference type="ARBA" id="ARBA00023136"/>
    </source>
</evidence>
<evidence type="ECO:0000256" key="5">
    <source>
        <dbReference type="ARBA" id="ARBA00022692"/>
    </source>
</evidence>
<feature type="transmembrane region" description="Helical" evidence="13">
    <location>
        <begin position="211"/>
        <end position="230"/>
    </location>
</feature>
<accession>A0A8J5MSQ0</accession>
<evidence type="ECO:0000313" key="16">
    <source>
        <dbReference type="Proteomes" id="UP000747542"/>
    </source>
</evidence>
<keyword evidence="6 13" id="KW-1133">Transmembrane helix</keyword>
<evidence type="ECO:0000256" key="9">
    <source>
        <dbReference type="ARBA" id="ARBA00023170"/>
    </source>
</evidence>
<sequence length="462" mass="52304">MWNINSNLQFMDNILHDQIQNMFGHELRIVAVPYFPYMDFERNSNNLGNMVKPKDSLDVRIIETFADKLNFTYKIHAEPNRSFGEDRKGNFTGMIGQLQREETDFSTIVAPTPGRLKVVEYLRGYPSDPLTVTSLKPALLPPHLALLRPFEGNLWFALLASVVAWGVFMWLMQRAWWWVAGGRSVRFNTALLFGWGALLEQPPSNPSVNDSGRLLVGWWLVFCLIIDTGFRSSLVSHLTVQGTTKPLDGFEDILERNSWKWAIEPWLYKGATLEYFSKHTSPIVKQIYSGMEVLVADEALKKVLDGGFSLIDHKNYIEVVVASWYTDTHGDTSFYISNKGISVIAAFGWGFRQGAPFLSRFLQLMSRLEDAGLINYWTKEVINRRVKQNRAASTLNLNAAKQDTKEVNLRSSLASAGLMDDSSEVVLGMHHLQGAFYLLILGCSVASLNLLREIFAHIRSSP</sequence>
<evidence type="ECO:0000256" key="10">
    <source>
        <dbReference type="ARBA" id="ARBA00023180"/>
    </source>
</evidence>
<keyword evidence="8 13" id="KW-0472">Membrane</keyword>
<evidence type="ECO:0000259" key="14">
    <source>
        <dbReference type="SMART" id="SM00918"/>
    </source>
</evidence>
<organism evidence="15 16">
    <name type="scientific">Homarus americanus</name>
    <name type="common">American lobster</name>
    <dbReference type="NCBI Taxonomy" id="6706"/>
    <lineage>
        <taxon>Eukaryota</taxon>
        <taxon>Metazoa</taxon>
        <taxon>Ecdysozoa</taxon>
        <taxon>Arthropoda</taxon>
        <taxon>Crustacea</taxon>
        <taxon>Multicrustacea</taxon>
        <taxon>Malacostraca</taxon>
        <taxon>Eumalacostraca</taxon>
        <taxon>Eucarida</taxon>
        <taxon>Decapoda</taxon>
        <taxon>Pleocyemata</taxon>
        <taxon>Astacidea</taxon>
        <taxon>Nephropoidea</taxon>
        <taxon>Nephropidae</taxon>
        <taxon>Homarus</taxon>
    </lineage>
</organism>
<keyword evidence="16" id="KW-1185">Reference proteome</keyword>
<evidence type="ECO:0000256" key="3">
    <source>
        <dbReference type="ARBA" id="ARBA00022448"/>
    </source>
</evidence>
<dbReference type="EMBL" id="JAHLQT010027705">
    <property type="protein sequence ID" value="KAG7162398.1"/>
    <property type="molecule type" value="Genomic_DNA"/>
</dbReference>
<name>A0A8J5MSQ0_HOMAM</name>
<comment type="similarity">
    <text evidence="2">Belongs to the glutamate-gated ion channel (TC 1.A.10.1) family.</text>
</comment>
<dbReference type="AlphaFoldDB" id="A0A8J5MSQ0"/>
<dbReference type="Pfam" id="PF00060">
    <property type="entry name" value="Lig_chan"/>
    <property type="match status" value="1"/>
</dbReference>
<feature type="transmembrane region" description="Helical" evidence="13">
    <location>
        <begin position="434"/>
        <end position="451"/>
    </location>
</feature>
<keyword evidence="9 15" id="KW-0675">Receptor</keyword>
<dbReference type="InterPro" id="IPR052192">
    <property type="entry name" value="Insect_Ionotropic_Sensory_Rcpt"/>
</dbReference>
<dbReference type="PANTHER" id="PTHR42643:SF24">
    <property type="entry name" value="IONOTROPIC RECEPTOR 60A"/>
    <property type="match status" value="1"/>
</dbReference>
<keyword evidence="12" id="KW-0407">Ion channel</keyword>
<evidence type="ECO:0000256" key="12">
    <source>
        <dbReference type="ARBA" id="ARBA00023303"/>
    </source>
</evidence>
<gene>
    <name evidence="15" type="primary">Grid1-L16</name>
    <name evidence="15" type="ORF">Hamer_G007926</name>
</gene>
<dbReference type="GO" id="GO:0015276">
    <property type="term" value="F:ligand-gated monoatomic ion channel activity"/>
    <property type="evidence" value="ECO:0007669"/>
    <property type="project" value="InterPro"/>
</dbReference>
<comment type="caution">
    <text evidence="15">The sequence shown here is derived from an EMBL/GenBank/DDBJ whole genome shotgun (WGS) entry which is preliminary data.</text>
</comment>
<dbReference type="PANTHER" id="PTHR42643">
    <property type="entry name" value="IONOTROPIC RECEPTOR 20A-RELATED"/>
    <property type="match status" value="1"/>
</dbReference>
<dbReference type="SMART" id="SM00918">
    <property type="entry name" value="Lig_chan-Glu_bd"/>
    <property type="match status" value="1"/>
</dbReference>
<keyword evidence="11" id="KW-1071">Ligand-gated ion channel</keyword>
<protein>
    <submittedName>
        <fullName evidence="15">Glutamate receptor ionotropic, delta-1-like 16</fullName>
    </submittedName>
</protein>
<dbReference type="Gene3D" id="1.10.287.70">
    <property type="match status" value="1"/>
</dbReference>
<evidence type="ECO:0000256" key="11">
    <source>
        <dbReference type="ARBA" id="ARBA00023286"/>
    </source>
</evidence>
<dbReference type="GO" id="GO:0005886">
    <property type="term" value="C:plasma membrane"/>
    <property type="evidence" value="ECO:0007669"/>
    <property type="project" value="UniProtKB-SubCell"/>
</dbReference>
<dbReference type="GO" id="GO:0050906">
    <property type="term" value="P:detection of stimulus involved in sensory perception"/>
    <property type="evidence" value="ECO:0007669"/>
    <property type="project" value="UniProtKB-ARBA"/>
</dbReference>
<dbReference type="InterPro" id="IPR019594">
    <property type="entry name" value="Glu/Gly-bd"/>
</dbReference>
<reference evidence="15" key="1">
    <citation type="journal article" date="2021" name="Sci. Adv.">
        <title>The American lobster genome reveals insights on longevity, neural, and immune adaptations.</title>
        <authorList>
            <person name="Polinski J.M."/>
            <person name="Zimin A.V."/>
            <person name="Clark K.F."/>
            <person name="Kohn A.B."/>
            <person name="Sadowski N."/>
            <person name="Timp W."/>
            <person name="Ptitsyn A."/>
            <person name="Khanna P."/>
            <person name="Romanova D.Y."/>
            <person name="Williams P."/>
            <person name="Greenwood S.J."/>
            <person name="Moroz L.L."/>
            <person name="Walt D.R."/>
            <person name="Bodnar A.G."/>
        </authorList>
    </citation>
    <scope>NUCLEOTIDE SEQUENCE</scope>
    <source>
        <strain evidence="15">GMGI-L3</strain>
    </source>
</reference>
<evidence type="ECO:0000256" key="13">
    <source>
        <dbReference type="SAM" id="Phobius"/>
    </source>
</evidence>
<keyword evidence="4" id="KW-1003">Cell membrane</keyword>
<feature type="transmembrane region" description="Helical" evidence="13">
    <location>
        <begin position="177"/>
        <end position="199"/>
    </location>
</feature>
<evidence type="ECO:0000256" key="2">
    <source>
        <dbReference type="ARBA" id="ARBA00008685"/>
    </source>
</evidence>
<proteinExistence type="inferred from homology"/>
<evidence type="ECO:0000256" key="6">
    <source>
        <dbReference type="ARBA" id="ARBA00022989"/>
    </source>
</evidence>
<evidence type="ECO:0000256" key="1">
    <source>
        <dbReference type="ARBA" id="ARBA00004651"/>
    </source>
</evidence>
<dbReference type="SUPFAM" id="SSF53850">
    <property type="entry name" value="Periplasmic binding protein-like II"/>
    <property type="match status" value="1"/>
</dbReference>
<keyword evidence="7" id="KW-0406">Ion transport</keyword>
<keyword evidence="5 13" id="KW-0812">Transmembrane</keyword>
<feature type="transmembrane region" description="Helical" evidence="13">
    <location>
        <begin position="154"/>
        <end position="171"/>
    </location>
</feature>
<evidence type="ECO:0000313" key="15">
    <source>
        <dbReference type="EMBL" id="KAG7162398.1"/>
    </source>
</evidence>
<comment type="subcellular location">
    <subcellularLocation>
        <location evidence="1">Cell membrane</location>
        <topology evidence="1">Multi-pass membrane protein</topology>
    </subcellularLocation>
</comment>
<keyword evidence="10" id="KW-0325">Glycoprotein</keyword>
<feature type="domain" description="Ionotropic glutamate receptor L-glutamate and glycine-binding" evidence="14">
    <location>
        <begin position="49"/>
        <end position="100"/>
    </location>
</feature>
<dbReference type="Gene3D" id="3.40.190.10">
    <property type="entry name" value="Periplasmic binding protein-like II"/>
    <property type="match status" value="1"/>
</dbReference>
<evidence type="ECO:0000256" key="7">
    <source>
        <dbReference type="ARBA" id="ARBA00023065"/>
    </source>
</evidence>
<dbReference type="Proteomes" id="UP000747542">
    <property type="component" value="Unassembled WGS sequence"/>
</dbReference>
<keyword evidence="3" id="KW-0813">Transport</keyword>